<name>A0A7J0GCV5_9ERIC</name>
<dbReference type="Pfam" id="PF13041">
    <property type="entry name" value="PPR_2"/>
    <property type="match status" value="2"/>
</dbReference>
<dbReference type="Gene3D" id="1.25.40.10">
    <property type="entry name" value="Tetratricopeptide repeat domain"/>
    <property type="match status" value="2"/>
</dbReference>
<gene>
    <name evidence="3" type="ORF">Acr_20g0004450</name>
</gene>
<feature type="repeat" description="PPR" evidence="2">
    <location>
        <begin position="145"/>
        <end position="179"/>
    </location>
</feature>
<dbReference type="FunFam" id="1.25.40.10:FF:000348">
    <property type="entry name" value="Pentatricopeptide repeat-containing protein chloroplastic"/>
    <property type="match status" value="1"/>
</dbReference>
<dbReference type="NCBIfam" id="TIGR00756">
    <property type="entry name" value="PPR"/>
    <property type="match status" value="4"/>
</dbReference>
<evidence type="ECO:0000313" key="3">
    <source>
        <dbReference type="EMBL" id="GFZ08637.1"/>
    </source>
</evidence>
<dbReference type="PROSITE" id="PS51375">
    <property type="entry name" value="PPR"/>
    <property type="match status" value="3"/>
</dbReference>
<sequence length="237" mass="26744">MQGKCLTKVLREMLFSWTTLIDGYAQKNLSDEALRLFELMLSSGVEPNEVTMITVLSACSEKGDLNIGKSFHEYVERKNVNCALNLMNALLDMYVKCGCLATARDIFDKMETKDVFSWTSMINGYAKNGELGLAKRLFDEMPERNVVSWNAMIAGYSQNSHPKEALKLFHDMEKAGLVPIESTLMSVLSACAQSGCLDLGERIHRYYINQKRIKTVLYELILLSELENSASDILEEN</sequence>
<dbReference type="InterPro" id="IPR011990">
    <property type="entry name" value="TPR-like_helical_dom_sf"/>
</dbReference>
<evidence type="ECO:0000256" key="2">
    <source>
        <dbReference type="PROSITE-ProRule" id="PRU00708"/>
    </source>
</evidence>
<accession>A0A7J0GCV5</accession>
<dbReference type="GO" id="GO:0003723">
    <property type="term" value="F:RNA binding"/>
    <property type="evidence" value="ECO:0007669"/>
    <property type="project" value="InterPro"/>
</dbReference>
<keyword evidence="4" id="KW-1185">Reference proteome</keyword>
<dbReference type="PANTHER" id="PTHR47926">
    <property type="entry name" value="PENTATRICOPEPTIDE REPEAT-CONTAINING PROTEIN"/>
    <property type="match status" value="1"/>
</dbReference>
<protein>
    <submittedName>
        <fullName evidence="3">Tetratricopeptide repeat (TPR)-like superfamily protein</fullName>
    </submittedName>
</protein>
<dbReference type="Proteomes" id="UP000585474">
    <property type="component" value="Unassembled WGS sequence"/>
</dbReference>
<dbReference type="AlphaFoldDB" id="A0A7J0GCV5"/>
<dbReference type="InterPro" id="IPR046960">
    <property type="entry name" value="PPR_At4g14850-like_plant"/>
</dbReference>
<feature type="repeat" description="PPR" evidence="2">
    <location>
        <begin position="13"/>
        <end position="47"/>
    </location>
</feature>
<dbReference type="GO" id="GO:0009451">
    <property type="term" value="P:RNA modification"/>
    <property type="evidence" value="ECO:0007669"/>
    <property type="project" value="InterPro"/>
</dbReference>
<dbReference type="EMBL" id="BJWL01000020">
    <property type="protein sequence ID" value="GFZ08637.1"/>
    <property type="molecule type" value="Genomic_DNA"/>
</dbReference>
<dbReference type="OrthoDB" id="9990610at2759"/>
<evidence type="ECO:0000256" key="1">
    <source>
        <dbReference type="ARBA" id="ARBA00022737"/>
    </source>
</evidence>
<dbReference type="Pfam" id="PF12854">
    <property type="entry name" value="PPR_1"/>
    <property type="match status" value="1"/>
</dbReference>
<keyword evidence="1" id="KW-0677">Repeat</keyword>
<proteinExistence type="predicted"/>
<comment type="caution">
    <text evidence="3">The sequence shown here is derived from an EMBL/GenBank/DDBJ whole genome shotgun (WGS) entry which is preliminary data.</text>
</comment>
<organism evidence="3 4">
    <name type="scientific">Actinidia rufa</name>
    <dbReference type="NCBI Taxonomy" id="165716"/>
    <lineage>
        <taxon>Eukaryota</taxon>
        <taxon>Viridiplantae</taxon>
        <taxon>Streptophyta</taxon>
        <taxon>Embryophyta</taxon>
        <taxon>Tracheophyta</taxon>
        <taxon>Spermatophyta</taxon>
        <taxon>Magnoliopsida</taxon>
        <taxon>eudicotyledons</taxon>
        <taxon>Gunneridae</taxon>
        <taxon>Pentapetalae</taxon>
        <taxon>asterids</taxon>
        <taxon>Ericales</taxon>
        <taxon>Actinidiaceae</taxon>
        <taxon>Actinidia</taxon>
    </lineage>
</organism>
<evidence type="ECO:0000313" key="4">
    <source>
        <dbReference type="Proteomes" id="UP000585474"/>
    </source>
</evidence>
<feature type="repeat" description="PPR" evidence="2">
    <location>
        <begin position="114"/>
        <end position="144"/>
    </location>
</feature>
<dbReference type="InterPro" id="IPR002885">
    <property type="entry name" value="PPR_rpt"/>
</dbReference>
<reference evidence="3 4" key="1">
    <citation type="submission" date="2019-07" db="EMBL/GenBank/DDBJ databases">
        <title>De Novo Assembly of kiwifruit Actinidia rufa.</title>
        <authorList>
            <person name="Sugita-Konishi S."/>
            <person name="Sato K."/>
            <person name="Mori E."/>
            <person name="Abe Y."/>
            <person name="Kisaki G."/>
            <person name="Hamano K."/>
            <person name="Suezawa K."/>
            <person name="Otani M."/>
            <person name="Fukuda T."/>
            <person name="Manabe T."/>
            <person name="Gomi K."/>
            <person name="Tabuchi M."/>
            <person name="Akimitsu K."/>
            <person name="Kataoka I."/>
        </authorList>
    </citation>
    <scope>NUCLEOTIDE SEQUENCE [LARGE SCALE GENOMIC DNA]</scope>
    <source>
        <strain evidence="4">cv. Fuchu</strain>
    </source>
</reference>